<evidence type="ECO:0000313" key="2">
    <source>
        <dbReference type="EMBL" id="JAD92411.1"/>
    </source>
</evidence>
<evidence type="ECO:0000256" key="1">
    <source>
        <dbReference type="SAM" id="Phobius"/>
    </source>
</evidence>
<feature type="transmembrane region" description="Helical" evidence="1">
    <location>
        <begin position="6"/>
        <end position="29"/>
    </location>
</feature>
<sequence length="36" mass="4162">MSDLDIQIPTAFGMLVILLVFSFCSQFSLDLYQEYL</sequence>
<keyword evidence="1" id="KW-0812">Transmembrane</keyword>
<protein>
    <submittedName>
        <fullName evidence="2">Uncharacterized protein</fullName>
    </submittedName>
</protein>
<name>A0A0A9DX86_ARUDO</name>
<keyword evidence="1" id="KW-0472">Membrane</keyword>
<dbReference type="EMBL" id="GBRH01205484">
    <property type="protein sequence ID" value="JAD92411.1"/>
    <property type="molecule type" value="Transcribed_RNA"/>
</dbReference>
<reference evidence="2" key="2">
    <citation type="journal article" date="2015" name="Data Brief">
        <title>Shoot transcriptome of the giant reed, Arundo donax.</title>
        <authorList>
            <person name="Barrero R.A."/>
            <person name="Guerrero F.D."/>
            <person name="Moolhuijzen P."/>
            <person name="Goolsby J.A."/>
            <person name="Tidwell J."/>
            <person name="Bellgard S.E."/>
            <person name="Bellgard M.I."/>
        </authorList>
    </citation>
    <scope>NUCLEOTIDE SEQUENCE</scope>
    <source>
        <tissue evidence="2">Shoot tissue taken approximately 20 cm above the soil surface</tissue>
    </source>
</reference>
<organism evidence="2">
    <name type="scientific">Arundo donax</name>
    <name type="common">Giant reed</name>
    <name type="synonym">Donax arundinaceus</name>
    <dbReference type="NCBI Taxonomy" id="35708"/>
    <lineage>
        <taxon>Eukaryota</taxon>
        <taxon>Viridiplantae</taxon>
        <taxon>Streptophyta</taxon>
        <taxon>Embryophyta</taxon>
        <taxon>Tracheophyta</taxon>
        <taxon>Spermatophyta</taxon>
        <taxon>Magnoliopsida</taxon>
        <taxon>Liliopsida</taxon>
        <taxon>Poales</taxon>
        <taxon>Poaceae</taxon>
        <taxon>PACMAD clade</taxon>
        <taxon>Arundinoideae</taxon>
        <taxon>Arundineae</taxon>
        <taxon>Arundo</taxon>
    </lineage>
</organism>
<keyword evidence="1" id="KW-1133">Transmembrane helix</keyword>
<accession>A0A0A9DX86</accession>
<proteinExistence type="predicted"/>
<dbReference type="AlphaFoldDB" id="A0A0A9DX86"/>
<reference evidence="2" key="1">
    <citation type="submission" date="2014-09" db="EMBL/GenBank/DDBJ databases">
        <authorList>
            <person name="Magalhaes I.L.F."/>
            <person name="Oliveira U."/>
            <person name="Santos F.R."/>
            <person name="Vidigal T.H.D.A."/>
            <person name="Brescovit A.D."/>
            <person name="Santos A.J."/>
        </authorList>
    </citation>
    <scope>NUCLEOTIDE SEQUENCE</scope>
    <source>
        <tissue evidence="2">Shoot tissue taken approximately 20 cm above the soil surface</tissue>
    </source>
</reference>